<dbReference type="Proteomes" id="UP000235672">
    <property type="component" value="Unassembled WGS sequence"/>
</dbReference>
<evidence type="ECO:0000313" key="3">
    <source>
        <dbReference type="Proteomes" id="UP000235672"/>
    </source>
</evidence>
<name>A0A2J6QC89_9HELO</name>
<dbReference type="EMBL" id="KZ613474">
    <property type="protein sequence ID" value="PMD23877.1"/>
    <property type="molecule type" value="Genomic_DNA"/>
</dbReference>
<dbReference type="Pfam" id="PF06985">
    <property type="entry name" value="HET"/>
    <property type="match status" value="1"/>
</dbReference>
<proteinExistence type="predicted"/>
<sequence length="812" mass="91530">MTLKYRDLKDGEIRLITIITDRSDPLYKNGMVCCKLEHFSLSDNQRSEASKAGGRVKGWSWDWDWDRDGGDLEHEENSLLRKKLKRKVESNCRVNTLNTLPDALTSAPTANVFDEDLDDTLPWRYTWGDYAALSYLWGPVEPSKNVTVLINGEEVSVRSNLAAAMRQLEDCPRIKQGFKLWIDMICINQENIPEREAQVRKMKAIYASAWHVVVWLGAEADGSDLAMSALRYLSRRHRQAPSSKHTDIICPPGWRVATSVRYTAFKRDVHVHLYRLLTRDYWYRLWILQEIALGRHDMPVLCGSSHINWSDVVAATTLIQQNELGFWMATDWALFFDRKGLAKGEYGYMESQKADITRGSVRNRGWCRPEWRKFAELANLQEDQSHFIVRQRLINAGRNQETHKTDPHMEGKYHFQDQPSHEDHKFWKALLLGRSAAATDPRDKIYGILGLSGLSALGIPVDYKFSPEEVFISFARALIMKSNSLNILRFASNPIGEILRQAGDSQNLSKRYLERDTILSGCVHTDLPSWTPCWICDSGASWKTKGYHAGTLLPFTPTFETKLTRSRKEREILCLSGAVFDHIENLSAFHAGEADKTFPYNSSSTSVASKSPVGSLSTTVMESPYPSISEALWRTLIGNRSSSGCVPAPDTYSCILSIRAAEAWQDEFLSSDVAYWLGKTLTQFRSRNKELDIFGTKLGDLLKSPSLISNIRNDAKEWADAASCARQTLEYRRLATTGKGYLGVVPAGARSGDVVAVLGGSEMVVILRPADEYLQNKLDRVVGLAYIHGLMDGEIMGMASVGKVKVQDIKLC</sequence>
<dbReference type="AlphaFoldDB" id="A0A2J6QC89"/>
<organism evidence="2 3">
    <name type="scientific">Hyaloscypha hepaticicola</name>
    <dbReference type="NCBI Taxonomy" id="2082293"/>
    <lineage>
        <taxon>Eukaryota</taxon>
        <taxon>Fungi</taxon>
        <taxon>Dikarya</taxon>
        <taxon>Ascomycota</taxon>
        <taxon>Pezizomycotina</taxon>
        <taxon>Leotiomycetes</taxon>
        <taxon>Helotiales</taxon>
        <taxon>Hyaloscyphaceae</taxon>
        <taxon>Hyaloscypha</taxon>
    </lineage>
</organism>
<dbReference type="InterPro" id="IPR010730">
    <property type="entry name" value="HET"/>
</dbReference>
<dbReference type="InterPro" id="IPR052895">
    <property type="entry name" value="HetReg/Transcr_Mod"/>
</dbReference>
<dbReference type="Pfam" id="PF26639">
    <property type="entry name" value="Het-6_barrel"/>
    <property type="match status" value="1"/>
</dbReference>
<evidence type="ECO:0000313" key="2">
    <source>
        <dbReference type="EMBL" id="PMD23877.1"/>
    </source>
</evidence>
<dbReference type="PANTHER" id="PTHR24148">
    <property type="entry name" value="ANKYRIN REPEAT DOMAIN-CONTAINING PROTEIN 39 HOMOLOG-RELATED"/>
    <property type="match status" value="1"/>
</dbReference>
<gene>
    <name evidence="2" type="ORF">NA56DRAFT_687398</name>
</gene>
<reference evidence="2 3" key="1">
    <citation type="submission" date="2016-05" db="EMBL/GenBank/DDBJ databases">
        <title>A degradative enzymes factory behind the ericoid mycorrhizal symbiosis.</title>
        <authorList>
            <consortium name="DOE Joint Genome Institute"/>
            <person name="Martino E."/>
            <person name="Morin E."/>
            <person name="Grelet G."/>
            <person name="Kuo A."/>
            <person name="Kohler A."/>
            <person name="Daghino S."/>
            <person name="Barry K."/>
            <person name="Choi C."/>
            <person name="Cichocki N."/>
            <person name="Clum A."/>
            <person name="Copeland A."/>
            <person name="Hainaut M."/>
            <person name="Haridas S."/>
            <person name="Labutti K."/>
            <person name="Lindquist E."/>
            <person name="Lipzen A."/>
            <person name="Khouja H.-R."/>
            <person name="Murat C."/>
            <person name="Ohm R."/>
            <person name="Olson A."/>
            <person name="Spatafora J."/>
            <person name="Veneault-Fourrey C."/>
            <person name="Henrissat B."/>
            <person name="Grigoriev I."/>
            <person name="Martin F."/>
            <person name="Perotto S."/>
        </authorList>
    </citation>
    <scope>NUCLEOTIDE SEQUENCE [LARGE SCALE GENOMIC DNA]</scope>
    <source>
        <strain evidence="2 3">UAMH 7357</strain>
    </source>
</reference>
<keyword evidence="3" id="KW-1185">Reference proteome</keyword>
<dbReference type="PANTHER" id="PTHR24148:SF73">
    <property type="entry name" value="HET DOMAIN PROTEIN (AFU_ORTHOLOGUE AFUA_8G01020)"/>
    <property type="match status" value="1"/>
</dbReference>
<protein>
    <submittedName>
        <fullName evidence="2">HET-domain-containing protein</fullName>
    </submittedName>
</protein>
<dbReference type="OrthoDB" id="265717at2759"/>
<evidence type="ECO:0000259" key="1">
    <source>
        <dbReference type="Pfam" id="PF06985"/>
    </source>
</evidence>
<accession>A0A2J6QC89</accession>
<feature type="domain" description="Heterokaryon incompatibility" evidence="1">
    <location>
        <begin position="130"/>
        <end position="290"/>
    </location>
</feature>